<dbReference type="SUPFAM" id="SSF58104">
    <property type="entry name" value="Methyl-accepting chemotaxis protein (MCP) signaling domain"/>
    <property type="match status" value="1"/>
</dbReference>
<dbReference type="EMBL" id="SATR01000015">
    <property type="protein sequence ID" value="TFH91517.1"/>
    <property type="molecule type" value="Genomic_DNA"/>
</dbReference>
<dbReference type="Proteomes" id="UP000297753">
    <property type="component" value="Unassembled WGS sequence"/>
</dbReference>
<organism evidence="1 2">
    <name type="scientific">Vibrio ouci</name>
    <dbReference type="NCBI Taxonomy" id="2499078"/>
    <lineage>
        <taxon>Bacteria</taxon>
        <taxon>Pseudomonadati</taxon>
        <taxon>Pseudomonadota</taxon>
        <taxon>Gammaproteobacteria</taxon>
        <taxon>Vibrionales</taxon>
        <taxon>Vibrionaceae</taxon>
        <taxon>Vibrio</taxon>
    </lineage>
</organism>
<dbReference type="OrthoDB" id="8442309at2"/>
<proteinExistence type="predicted"/>
<dbReference type="RefSeq" id="WP_134835634.1">
    <property type="nucleotide sequence ID" value="NZ_SATR01000015.1"/>
</dbReference>
<reference evidence="1 2" key="1">
    <citation type="submission" date="2019-01" db="EMBL/GenBank/DDBJ databases">
        <title>Vibrio BEI176 sp. nov, a marine bacterium isolated from China: eastern marignal seas.</title>
        <authorList>
            <person name="Li B."/>
        </authorList>
    </citation>
    <scope>NUCLEOTIDE SEQUENCE [LARGE SCALE GENOMIC DNA]</scope>
    <source>
        <strain evidence="1 2">BEI176</strain>
    </source>
</reference>
<gene>
    <name evidence="1" type="ORF">ELS82_11680</name>
</gene>
<evidence type="ECO:0000313" key="2">
    <source>
        <dbReference type="Proteomes" id="UP000297753"/>
    </source>
</evidence>
<dbReference type="AlphaFoldDB" id="A0A4Y8WF43"/>
<name>A0A4Y8WF43_9VIBR</name>
<evidence type="ECO:0000313" key="1">
    <source>
        <dbReference type="EMBL" id="TFH91517.1"/>
    </source>
</evidence>
<sequence>MARKQLFVVTAEVAAELNRGVIVAKQLKLVASNARALALRAGGSAAGFHPITDSIDELVSLTLEVSNSINTKAQHLSHIATSSVRSYSVLKHFEAVYQRSQDAEFIHSLDAAHSRCQQETLRLDQSFSQGSEELSSMLNSLYDELRVALIISTLLSVEASQVEEQFKGQLNTIAQNVQQAAESIREHVLQSLQLFSLFDKERHEIKSAI</sequence>
<protein>
    <submittedName>
        <fullName evidence="1">Chemotaxis protein</fullName>
    </submittedName>
</protein>
<keyword evidence="2" id="KW-1185">Reference proteome</keyword>
<comment type="caution">
    <text evidence="1">The sequence shown here is derived from an EMBL/GenBank/DDBJ whole genome shotgun (WGS) entry which is preliminary data.</text>
</comment>
<accession>A0A4Y8WF43</accession>